<evidence type="ECO:0000256" key="1">
    <source>
        <dbReference type="SAM" id="SignalP"/>
    </source>
</evidence>
<dbReference type="PANTHER" id="PTHR46825:SF7">
    <property type="entry name" value="D-ALANYL-D-ALANINE CARBOXYPEPTIDASE"/>
    <property type="match status" value="1"/>
</dbReference>
<evidence type="ECO:0000313" key="4">
    <source>
        <dbReference type="Proteomes" id="UP000600946"/>
    </source>
</evidence>
<dbReference type="InterPro" id="IPR012338">
    <property type="entry name" value="Beta-lactam/transpept-like"/>
</dbReference>
<dbReference type="SUPFAM" id="SSF56601">
    <property type="entry name" value="beta-lactamase/transpeptidase-like"/>
    <property type="match status" value="1"/>
</dbReference>
<dbReference type="EMBL" id="BMUU01000006">
    <property type="protein sequence ID" value="GGY41175.1"/>
    <property type="molecule type" value="Genomic_DNA"/>
</dbReference>
<comment type="caution">
    <text evidence="3">The sequence shown here is derived from an EMBL/GenBank/DDBJ whole genome shotgun (WGS) entry which is preliminary data.</text>
</comment>
<sequence length="394" mass="41897">MPLRSRRSPLSRQGGRALVMLLAASLALAGPAGAAPRGNGDEALRNRLRELVNRPDGPPGAIAVLRDGGRVRVIQAGVAEVGTRREPRATDHMRLASASKAYSGAVALRLVDRGLLGLDDTIARRLPTLPAVWGDVTLRQLLHHTSGLPDYSAAPEFVDLIRADPHRVFDSRHLLDFVADQDLEFAPGSRYHYSNSDNIAVALMTEAVTGQRYEDLLASKVFRPLGLAHTSLPAGYRLPNPYLHGYDVEPGSPPQDVSTLFGASGAWASGGMVATPADFNTFMAGYAGGKLISEATRKQQRSFIAGASEPAGPGTNRAGLGIFAYKTRCGVVYGHTGNTAGYTQFGAGTPDGRRSVTLSITSQVNQENTPDLLGHLRDVEEDFVCALLGSPSKP</sequence>
<keyword evidence="4" id="KW-1185">Reference proteome</keyword>
<accession>A0ABQ3ACL1</accession>
<feature type="signal peptide" evidence="1">
    <location>
        <begin position="1"/>
        <end position="34"/>
    </location>
</feature>
<proteinExistence type="predicted"/>
<protein>
    <recommendedName>
        <fullName evidence="2">Beta-lactamase-related domain-containing protein</fullName>
    </recommendedName>
</protein>
<dbReference type="Gene3D" id="3.40.710.10">
    <property type="entry name" value="DD-peptidase/beta-lactamase superfamily"/>
    <property type="match status" value="1"/>
</dbReference>
<gene>
    <name evidence="3" type="ORF">GCM10010326_39140</name>
</gene>
<feature type="chain" id="PRO_5045120160" description="Beta-lactamase-related domain-containing protein" evidence="1">
    <location>
        <begin position="35"/>
        <end position="394"/>
    </location>
</feature>
<dbReference type="PANTHER" id="PTHR46825">
    <property type="entry name" value="D-ALANYL-D-ALANINE-CARBOXYPEPTIDASE/ENDOPEPTIDASE AMPH"/>
    <property type="match status" value="1"/>
</dbReference>
<reference evidence="4" key="1">
    <citation type="journal article" date="2019" name="Int. J. Syst. Evol. Microbiol.">
        <title>The Global Catalogue of Microorganisms (GCM) 10K type strain sequencing project: providing services to taxonomists for standard genome sequencing and annotation.</title>
        <authorList>
            <consortium name="The Broad Institute Genomics Platform"/>
            <consortium name="The Broad Institute Genome Sequencing Center for Infectious Disease"/>
            <person name="Wu L."/>
            <person name="Ma J."/>
        </authorList>
    </citation>
    <scope>NUCLEOTIDE SEQUENCE [LARGE SCALE GENOMIC DNA]</scope>
    <source>
        <strain evidence="4">JCM 4594</strain>
    </source>
</reference>
<name>A0ABQ3ACL1_9ACTN</name>
<dbReference type="Proteomes" id="UP000600946">
    <property type="component" value="Unassembled WGS sequence"/>
</dbReference>
<dbReference type="InterPro" id="IPR001466">
    <property type="entry name" value="Beta-lactam-related"/>
</dbReference>
<feature type="domain" description="Beta-lactamase-related" evidence="2">
    <location>
        <begin position="55"/>
        <end position="366"/>
    </location>
</feature>
<dbReference type="RefSeq" id="WP_229892764.1">
    <property type="nucleotide sequence ID" value="NZ_BMUU01000006.1"/>
</dbReference>
<dbReference type="GeneID" id="96291856"/>
<dbReference type="InterPro" id="IPR050491">
    <property type="entry name" value="AmpC-like"/>
</dbReference>
<dbReference type="Pfam" id="PF00144">
    <property type="entry name" value="Beta-lactamase"/>
    <property type="match status" value="1"/>
</dbReference>
<evidence type="ECO:0000313" key="3">
    <source>
        <dbReference type="EMBL" id="GGY41175.1"/>
    </source>
</evidence>
<evidence type="ECO:0000259" key="2">
    <source>
        <dbReference type="Pfam" id="PF00144"/>
    </source>
</evidence>
<keyword evidence="1" id="KW-0732">Signal</keyword>
<organism evidence="3 4">
    <name type="scientific">Streptomyces xanthochromogenes</name>
    <dbReference type="NCBI Taxonomy" id="67384"/>
    <lineage>
        <taxon>Bacteria</taxon>
        <taxon>Bacillati</taxon>
        <taxon>Actinomycetota</taxon>
        <taxon>Actinomycetes</taxon>
        <taxon>Kitasatosporales</taxon>
        <taxon>Streptomycetaceae</taxon>
        <taxon>Streptomyces</taxon>
    </lineage>
</organism>